<dbReference type="InterPro" id="IPR003877">
    <property type="entry name" value="SPRY_dom"/>
</dbReference>
<reference evidence="4" key="1">
    <citation type="submission" date="2024-04" db="EMBL/GenBank/DDBJ databases">
        <title>Salinicola lusitanus LLJ914,a marine bacterium isolated from the Okinawa Trough.</title>
        <authorList>
            <person name="Li J."/>
        </authorList>
    </citation>
    <scope>NUCLEOTIDE SEQUENCE [LARGE SCALE GENOMIC DNA]</scope>
</reference>
<dbReference type="Pfam" id="PF13765">
    <property type="entry name" value="PRY"/>
    <property type="match status" value="1"/>
</dbReference>
<accession>A0AAW0NZ85</accession>
<dbReference type="InterPro" id="IPR003879">
    <property type="entry name" value="Butyrophylin_SPRY"/>
</dbReference>
<dbReference type="PANTHER" id="PTHR24103">
    <property type="entry name" value="E3 UBIQUITIN-PROTEIN LIGASE TRIM"/>
    <property type="match status" value="1"/>
</dbReference>
<sequence length="499" mass="56705">MGARRANVPAATQDASYQLHLSYKAIKESRVHKEQGRGKQRRGGVVRAVPTAPTTVLGAMALKSILKPQKKGGEATAHSSIGAVRWMLPEESAPAHSSAPSRPFSLNTLTKTKSLKQHARQHGLRDLRSLQECVQFIEHWKEQVDKVCKGAVDPQEGASKRDEQASDQRTERSLEESRRMIMEWADELRHLDKLLKESPKQGEDSETQDKEVNPKEDAQMRIMAWAKELQEATENCGVPSEELGRVLRLLGLKKRRLGNLLPLMEFITWSLLKEDNAEMIPQVWLQAKQRTWEAGIPRYIPNTVWSWICSAAADVVLDPLTHNPWLQLSDDQRTVQEGQVMSDVAYNPQRFDTQPCVLAWEGYNYGRHYWEVDTGSKGRWRVGLTTANSKRAGSVSMSPKEGYWVLWRSANHFFACTKPETELPLRLVPRRVGIYLDYKEGQISFYNAETKSHIFTFNNGSFRGKLYPLFAPLDGHTVMRIVPQSLTKTGTFTGSWERL</sequence>
<dbReference type="Gene3D" id="2.60.120.920">
    <property type="match status" value="1"/>
</dbReference>
<feature type="region of interest" description="Disordered" evidence="1">
    <location>
        <begin position="197"/>
        <end position="216"/>
    </location>
</feature>
<dbReference type="Proteomes" id="UP001460270">
    <property type="component" value="Unassembled WGS sequence"/>
</dbReference>
<comment type="caution">
    <text evidence="3">The sequence shown here is derived from an EMBL/GenBank/DDBJ whole genome shotgun (WGS) entry which is preliminary data.</text>
</comment>
<dbReference type="FunFam" id="2.60.120.920:FF:000004">
    <property type="entry name" value="Butyrophilin subfamily 1 member A1"/>
    <property type="match status" value="1"/>
</dbReference>
<gene>
    <name evidence="3" type="ORF">WMY93_014515</name>
</gene>
<evidence type="ECO:0000256" key="1">
    <source>
        <dbReference type="SAM" id="MobiDB-lite"/>
    </source>
</evidence>
<dbReference type="InterPro" id="IPR001870">
    <property type="entry name" value="B30.2/SPRY"/>
</dbReference>
<name>A0AAW0NZ85_9GOBI</name>
<dbReference type="SUPFAM" id="SSF49899">
    <property type="entry name" value="Concanavalin A-like lectins/glucanases"/>
    <property type="match status" value="1"/>
</dbReference>
<dbReference type="Pfam" id="PF00622">
    <property type="entry name" value="SPRY"/>
    <property type="match status" value="1"/>
</dbReference>
<dbReference type="InterPro" id="IPR050143">
    <property type="entry name" value="TRIM/RBCC"/>
</dbReference>
<dbReference type="InterPro" id="IPR043136">
    <property type="entry name" value="B30.2/SPRY_sf"/>
</dbReference>
<dbReference type="AlphaFoldDB" id="A0AAW0NZ85"/>
<dbReference type="InterPro" id="IPR013320">
    <property type="entry name" value="ConA-like_dom_sf"/>
</dbReference>
<dbReference type="PROSITE" id="PS50188">
    <property type="entry name" value="B302_SPRY"/>
    <property type="match status" value="1"/>
</dbReference>
<evidence type="ECO:0000313" key="4">
    <source>
        <dbReference type="Proteomes" id="UP001460270"/>
    </source>
</evidence>
<evidence type="ECO:0000313" key="3">
    <source>
        <dbReference type="EMBL" id="KAK7909831.1"/>
    </source>
</evidence>
<feature type="region of interest" description="Disordered" evidence="1">
    <location>
        <begin position="151"/>
        <end position="177"/>
    </location>
</feature>
<feature type="compositionally biased region" description="Basic and acidic residues" evidence="1">
    <location>
        <begin position="158"/>
        <end position="177"/>
    </location>
</feature>
<proteinExistence type="predicted"/>
<feature type="domain" description="B30.2/SPRY" evidence="2">
    <location>
        <begin position="295"/>
        <end position="488"/>
    </location>
</feature>
<keyword evidence="4" id="KW-1185">Reference proteome</keyword>
<organism evidence="3 4">
    <name type="scientific">Mugilogobius chulae</name>
    <name type="common">yellowstripe goby</name>
    <dbReference type="NCBI Taxonomy" id="88201"/>
    <lineage>
        <taxon>Eukaryota</taxon>
        <taxon>Metazoa</taxon>
        <taxon>Chordata</taxon>
        <taxon>Craniata</taxon>
        <taxon>Vertebrata</taxon>
        <taxon>Euteleostomi</taxon>
        <taxon>Actinopterygii</taxon>
        <taxon>Neopterygii</taxon>
        <taxon>Teleostei</taxon>
        <taxon>Neoteleostei</taxon>
        <taxon>Acanthomorphata</taxon>
        <taxon>Gobiaria</taxon>
        <taxon>Gobiiformes</taxon>
        <taxon>Gobioidei</taxon>
        <taxon>Gobiidae</taxon>
        <taxon>Gobionellinae</taxon>
        <taxon>Mugilogobius</taxon>
    </lineage>
</organism>
<dbReference type="CDD" id="cd13733">
    <property type="entry name" value="SPRY_PRY_C-I_1"/>
    <property type="match status" value="1"/>
</dbReference>
<protein>
    <recommendedName>
        <fullName evidence="2">B30.2/SPRY domain-containing protein</fullName>
    </recommendedName>
</protein>
<dbReference type="SMART" id="SM00449">
    <property type="entry name" value="SPRY"/>
    <property type="match status" value="1"/>
</dbReference>
<evidence type="ECO:0000259" key="2">
    <source>
        <dbReference type="PROSITE" id="PS50188"/>
    </source>
</evidence>
<dbReference type="InterPro" id="IPR006574">
    <property type="entry name" value="PRY"/>
</dbReference>
<dbReference type="PRINTS" id="PR01407">
    <property type="entry name" value="BUTYPHLNCDUF"/>
</dbReference>
<dbReference type="EMBL" id="JBBPFD010000010">
    <property type="protein sequence ID" value="KAK7909831.1"/>
    <property type="molecule type" value="Genomic_DNA"/>
</dbReference>
<dbReference type="SMART" id="SM00589">
    <property type="entry name" value="PRY"/>
    <property type="match status" value="1"/>
</dbReference>